<dbReference type="Gene3D" id="2.60.120.1250">
    <property type="entry name" value="Peptidase M60, enhancin-like domain 1"/>
    <property type="match status" value="1"/>
</dbReference>
<reference evidence="2 3" key="1">
    <citation type="submission" date="2015-05" db="EMBL/GenBank/DDBJ databases">
        <authorList>
            <person name="Goodhead I."/>
        </authorList>
    </citation>
    <scope>NUCLEOTIDE SEQUENCE [LARGE SCALE GENOMIC DNA]</scope>
    <source>
        <strain evidence="3">morsitans</strain>
    </source>
</reference>
<dbReference type="AlphaFoldDB" id="A0A193QGS0"/>
<dbReference type="RefSeq" id="WP_166506436.1">
    <property type="nucleotide sequence ID" value="NZ_LN854557.1"/>
</dbReference>
<sequence>MEIFTVHGNGSASTFCDLQRRSLRHSELRPTGFYAQKGNKITLTVRGDTNKLVFAQIGIPNMHNTTVTPLARGENTFTAAHDGLLSFINKNAGCAVEITLDSELMRIPSFSLGVSSNETFFAEMDKYPKAPIILLSSKRADIVVYYNSAVKFLSDPDSLMQNVERFLQAQETISGLQANGHYDYGLDPNKMLYIEADHGYMFATHGYMGFHGEAALKNLLKTQTSWGVWHESGHQMQQHPTKWNDGNGMTEVTVNLYSMAAEEELLGRASWLDNYYPQIHKFLNLEEKNYDTQDFPIKLGMLWQLRLAFGEAFYPQVHQAYRVMDELPTTSQERKNTFILVCSHIANINLIDYFDKWGIVASKKTRDLLRTLPPLTKKIWENDHNNTITLPLPYDKYLPQLHYIKKTVNHIVLSATEIMFSIENMFIKNNDYIIKVNHQRVAEIKNGKSTECQLTEIPTGVVCSLPYDLANDDLVEVCLAINEDAYVIWQGSIDYITISKRLTSLYADDKTIASWVTQADLDNLYKSIISLQHTNDLLLAYHDAQRLFLIPTIDHVNVTDTKINVLFNMGGIENYKYVILYNGKYLAELDKLKPYYSSWYQPNRWSITKPADTDLETICIEVRMSMGKYTLFEQPRAILDLSAEIDALYIDEDRKIIKPEIDQPTLSDLYQRIVVVCNNLQDNTLLREIDKAEMIFLQQSIQDVTLKSNNIQVSFFPEHYTELKYILIRNGQYLSEVNQGKAFYSFIEDDIWLTMVDTTPGDLFSIEVRVNDKKYTLFTQIA</sequence>
<gene>
    <name evidence="2" type="ORF">SGGMMB4_01446</name>
</gene>
<dbReference type="PROSITE" id="PS51723">
    <property type="entry name" value="PEPTIDASE_M60"/>
    <property type="match status" value="1"/>
</dbReference>
<evidence type="ECO:0000313" key="3">
    <source>
        <dbReference type="Proteomes" id="UP000245838"/>
    </source>
</evidence>
<protein>
    <recommendedName>
        <fullName evidence="1">Peptidase M60 domain-containing protein</fullName>
    </recommendedName>
</protein>
<accession>A0A193QGS0</accession>
<dbReference type="PANTHER" id="PTHR15730">
    <property type="entry name" value="EXPERIMENTAL AUTOIMMUNE PROSTATITIS ANTIGEN 2-RELATED"/>
    <property type="match status" value="1"/>
</dbReference>
<dbReference type="PANTHER" id="PTHR15730:SF5">
    <property type="entry name" value="SI:CH211-210B2.2-RELATED"/>
    <property type="match status" value="1"/>
</dbReference>
<evidence type="ECO:0000313" key="2">
    <source>
        <dbReference type="EMBL" id="CRL44367.1"/>
    </source>
</evidence>
<dbReference type="InterPro" id="IPR042279">
    <property type="entry name" value="Pep_M60_3"/>
</dbReference>
<dbReference type="Pfam" id="PF13402">
    <property type="entry name" value="Peptidase_M60"/>
    <property type="match status" value="1"/>
</dbReference>
<organism evidence="2 3">
    <name type="scientific">Sodalis glossinidius (strain morsitans)</name>
    <dbReference type="NCBI Taxonomy" id="343509"/>
    <lineage>
        <taxon>Bacteria</taxon>
        <taxon>Pseudomonadati</taxon>
        <taxon>Pseudomonadota</taxon>
        <taxon>Gammaproteobacteria</taxon>
        <taxon>Enterobacterales</taxon>
        <taxon>Bruguierivoracaceae</taxon>
        <taxon>Sodalis</taxon>
    </lineage>
</organism>
<feature type="domain" description="Peptidase M60" evidence="1">
    <location>
        <begin position="26"/>
        <end position="310"/>
    </location>
</feature>
<proteinExistence type="predicted"/>
<dbReference type="Proteomes" id="UP000245838">
    <property type="component" value="Chromosome sggmmb4_Chromosome"/>
</dbReference>
<dbReference type="SMART" id="SM01276">
    <property type="entry name" value="M60-like"/>
    <property type="match status" value="1"/>
</dbReference>
<dbReference type="Gene3D" id="1.10.390.30">
    <property type="entry name" value="Peptidase M60, enhancin-like domain 3"/>
    <property type="match status" value="1"/>
</dbReference>
<evidence type="ECO:0000259" key="1">
    <source>
        <dbReference type="PROSITE" id="PS51723"/>
    </source>
</evidence>
<name>A0A193QGS0_SODGM</name>
<dbReference type="EMBL" id="LN854557">
    <property type="protein sequence ID" value="CRL44367.1"/>
    <property type="molecule type" value="Genomic_DNA"/>
</dbReference>
<dbReference type="Gene3D" id="3.40.390.80">
    <property type="entry name" value="Peptidase M60, enhancin-like domain 2"/>
    <property type="match status" value="1"/>
</dbReference>
<dbReference type="InterPro" id="IPR031161">
    <property type="entry name" value="Peptidase_M60_dom"/>
</dbReference>
<dbReference type="InterPro" id="IPR051244">
    <property type="entry name" value="TCAF"/>
</dbReference>